<dbReference type="Pfam" id="PF01594">
    <property type="entry name" value="AI-2E_transport"/>
    <property type="match status" value="1"/>
</dbReference>
<keyword evidence="7 9" id="KW-0472">Membrane</keyword>
<evidence type="ECO:0000256" key="1">
    <source>
        <dbReference type="ARBA" id="ARBA00004651"/>
    </source>
</evidence>
<gene>
    <name evidence="10" type="ORF">SAMN05216537_101160</name>
</gene>
<dbReference type="PANTHER" id="PTHR21716">
    <property type="entry name" value="TRANSMEMBRANE PROTEIN"/>
    <property type="match status" value="1"/>
</dbReference>
<comment type="similarity">
    <text evidence="2">Belongs to the autoinducer-2 exporter (AI-2E) (TC 2.A.86) family.</text>
</comment>
<dbReference type="Proteomes" id="UP000236726">
    <property type="component" value="Unassembled WGS sequence"/>
</dbReference>
<evidence type="ECO:0000256" key="7">
    <source>
        <dbReference type="ARBA" id="ARBA00023136"/>
    </source>
</evidence>
<comment type="subcellular location">
    <subcellularLocation>
        <location evidence="1">Cell membrane</location>
        <topology evidence="1">Multi-pass membrane protein</topology>
    </subcellularLocation>
</comment>
<reference evidence="10 11" key="1">
    <citation type="submission" date="2016-10" db="EMBL/GenBank/DDBJ databases">
        <authorList>
            <person name="de Groot N.N."/>
        </authorList>
    </citation>
    <scope>NUCLEOTIDE SEQUENCE [LARGE SCALE GENOMIC DNA]</scope>
    <source>
        <strain evidence="10 11">D15d</strain>
    </source>
</reference>
<keyword evidence="4" id="KW-1003">Cell membrane</keyword>
<evidence type="ECO:0000256" key="4">
    <source>
        <dbReference type="ARBA" id="ARBA00022475"/>
    </source>
</evidence>
<evidence type="ECO:0000256" key="8">
    <source>
        <dbReference type="SAM" id="MobiDB-lite"/>
    </source>
</evidence>
<dbReference type="EMBL" id="FNUL01000001">
    <property type="protein sequence ID" value="SEF39465.1"/>
    <property type="molecule type" value="Genomic_DNA"/>
</dbReference>
<dbReference type="GO" id="GO:0005886">
    <property type="term" value="C:plasma membrane"/>
    <property type="evidence" value="ECO:0007669"/>
    <property type="project" value="UniProtKB-SubCell"/>
</dbReference>
<feature type="transmembrane region" description="Helical" evidence="9">
    <location>
        <begin position="95"/>
        <end position="114"/>
    </location>
</feature>
<feature type="region of interest" description="Disordered" evidence="8">
    <location>
        <begin position="450"/>
        <end position="480"/>
    </location>
</feature>
<dbReference type="GO" id="GO:0055085">
    <property type="term" value="P:transmembrane transport"/>
    <property type="evidence" value="ECO:0007669"/>
    <property type="project" value="TreeGrafter"/>
</dbReference>
<evidence type="ECO:0000256" key="3">
    <source>
        <dbReference type="ARBA" id="ARBA00022448"/>
    </source>
</evidence>
<name>A0A1H5RMA2_9FIRM</name>
<keyword evidence="3" id="KW-0813">Transport</keyword>
<feature type="transmembrane region" description="Helical" evidence="9">
    <location>
        <begin position="12"/>
        <end position="33"/>
    </location>
</feature>
<keyword evidence="6 9" id="KW-1133">Transmembrane helix</keyword>
<evidence type="ECO:0000313" key="10">
    <source>
        <dbReference type="EMBL" id="SEF39465.1"/>
    </source>
</evidence>
<dbReference type="AlphaFoldDB" id="A0A1H5RMA2"/>
<proteinExistence type="inferred from homology"/>
<dbReference type="PANTHER" id="PTHR21716:SF53">
    <property type="entry name" value="PERMEASE PERM-RELATED"/>
    <property type="match status" value="1"/>
</dbReference>
<evidence type="ECO:0000256" key="6">
    <source>
        <dbReference type="ARBA" id="ARBA00022989"/>
    </source>
</evidence>
<dbReference type="SUPFAM" id="SSF103473">
    <property type="entry name" value="MFS general substrate transporter"/>
    <property type="match status" value="1"/>
</dbReference>
<dbReference type="InterPro" id="IPR036259">
    <property type="entry name" value="MFS_trans_sf"/>
</dbReference>
<dbReference type="RefSeq" id="WP_103952030.1">
    <property type="nucleotide sequence ID" value="NZ_FNUL01000001.1"/>
</dbReference>
<sequence length="480" mass="55403">MKNKEPIDIRKYLGLTLAFSISFILAMLVYFMIDRASYISKFLNGIIKTLMPFLIGACLAYIICPMVNGLNLLYQKLFKKLKEERRLALANSFSIYTGIIIAALIIIFVIVMIIPNLVNSIIRIVQLAPSAIDKFYDFAINFLQSNEFMREHSENIINTSYDFAKDYINNNLVKNSDVILSNLTIGVMGVLNLFFNLLIGFIVAIYLLFMRKKLAKQGKMIIYSIFKEKEAESIMDEFEFVDKVFSGFLIGKIVDAIVIAIICYFMLIFYKLLNPGVETMNEVMIAVIVGIFNVIPFFGWYIAWAIGIILCLIVNPGQAIYFLVFNFILQQIDGNIIGPKILGNSTGISGFWVLFAILLFGHIWGFFGMLIGVPIFAIIYHFIKKAIFKGLLKKGQFKMAVDYENEYPTKENEKFSEKMKTAYERIKEDQLKQKEEIVKQREEQKRIKEELKESKRLKKENKQKEENIEIDSEIEEDEEE</sequence>
<feature type="transmembrane region" description="Helical" evidence="9">
    <location>
        <begin position="350"/>
        <end position="383"/>
    </location>
</feature>
<feature type="transmembrane region" description="Helical" evidence="9">
    <location>
        <begin position="253"/>
        <end position="273"/>
    </location>
</feature>
<feature type="transmembrane region" description="Helical" evidence="9">
    <location>
        <begin position="285"/>
        <end position="313"/>
    </location>
</feature>
<organism evidence="10 11">
    <name type="scientific">Lachnospira multipara</name>
    <dbReference type="NCBI Taxonomy" id="28051"/>
    <lineage>
        <taxon>Bacteria</taxon>
        <taxon>Bacillati</taxon>
        <taxon>Bacillota</taxon>
        <taxon>Clostridia</taxon>
        <taxon>Lachnospirales</taxon>
        <taxon>Lachnospiraceae</taxon>
        <taxon>Lachnospira</taxon>
    </lineage>
</organism>
<feature type="transmembrane region" description="Helical" evidence="9">
    <location>
        <begin position="185"/>
        <end position="209"/>
    </location>
</feature>
<evidence type="ECO:0000256" key="9">
    <source>
        <dbReference type="SAM" id="Phobius"/>
    </source>
</evidence>
<evidence type="ECO:0000313" key="11">
    <source>
        <dbReference type="Proteomes" id="UP000236726"/>
    </source>
</evidence>
<evidence type="ECO:0000256" key="2">
    <source>
        <dbReference type="ARBA" id="ARBA00009773"/>
    </source>
</evidence>
<dbReference type="InterPro" id="IPR002549">
    <property type="entry name" value="AI-2E-like"/>
</dbReference>
<feature type="transmembrane region" description="Helical" evidence="9">
    <location>
        <begin position="53"/>
        <end position="74"/>
    </location>
</feature>
<accession>A0A1H5RMA2</accession>
<keyword evidence="5 9" id="KW-0812">Transmembrane</keyword>
<protein>
    <submittedName>
        <fullName evidence="10">Predicted PurR-regulated permease PerM</fullName>
    </submittedName>
</protein>
<keyword evidence="11" id="KW-1185">Reference proteome</keyword>
<evidence type="ECO:0000256" key="5">
    <source>
        <dbReference type="ARBA" id="ARBA00022692"/>
    </source>
</evidence>
<feature type="compositionally biased region" description="Acidic residues" evidence="8">
    <location>
        <begin position="468"/>
        <end position="480"/>
    </location>
</feature>
<feature type="compositionally biased region" description="Basic and acidic residues" evidence="8">
    <location>
        <begin position="450"/>
        <end position="467"/>
    </location>
</feature>